<feature type="domain" description="DUF202" evidence="6">
    <location>
        <begin position="33"/>
        <end position="94"/>
    </location>
</feature>
<reference evidence="7 8" key="1">
    <citation type="submission" date="2020-07" db="EMBL/GenBank/DDBJ databases">
        <title>Genomic Encyclopedia of Type Strains, Phase IV (KMG-IV): sequencing the most valuable type-strain genomes for metagenomic binning, comparative biology and taxonomic classification.</title>
        <authorList>
            <person name="Goeker M."/>
        </authorList>
    </citation>
    <scope>NUCLEOTIDE SEQUENCE [LARGE SCALE GENOMIC DNA]</scope>
    <source>
        <strain evidence="7 8">DSM 29043</strain>
    </source>
</reference>
<keyword evidence="4 5" id="KW-0472">Membrane</keyword>
<comment type="caution">
    <text evidence="7">The sequence shown here is derived from an EMBL/GenBank/DDBJ whole genome shotgun (WGS) entry which is preliminary data.</text>
</comment>
<feature type="transmembrane region" description="Helical" evidence="5">
    <location>
        <begin position="42"/>
        <end position="62"/>
    </location>
</feature>
<dbReference type="InterPro" id="IPR003807">
    <property type="entry name" value="DUF202"/>
</dbReference>
<evidence type="ECO:0000313" key="7">
    <source>
        <dbReference type="EMBL" id="NYH95924.1"/>
    </source>
</evidence>
<feature type="transmembrane region" description="Helical" evidence="5">
    <location>
        <begin position="74"/>
        <end position="95"/>
    </location>
</feature>
<keyword evidence="8" id="KW-1185">Reference proteome</keyword>
<feature type="transmembrane region" description="Helical" evidence="5">
    <location>
        <begin position="116"/>
        <end position="135"/>
    </location>
</feature>
<dbReference type="EMBL" id="JACBZF010000003">
    <property type="protein sequence ID" value="NYH95924.1"/>
    <property type="molecule type" value="Genomic_DNA"/>
</dbReference>
<evidence type="ECO:0000313" key="8">
    <source>
        <dbReference type="Proteomes" id="UP000522081"/>
    </source>
</evidence>
<keyword evidence="2 5" id="KW-0812">Transmembrane</keyword>
<accession>A0A7Y9XWK9</accession>
<comment type="subcellular location">
    <subcellularLocation>
        <location evidence="1">Endomembrane system</location>
        <topology evidence="1">Multi-pass membrane protein</topology>
    </subcellularLocation>
</comment>
<gene>
    <name evidence="7" type="ORF">FHS75_002253</name>
</gene>
<evidence type="ECO:0000256" key="5">
    <source>
        <dbReference type="SAM" id="Phobius"/>
    </source>
</evidence>
<evidence type="ECO:0000256" key="1">
    <source>
        <dbReference type="ARBA" id="ARBA00004127"/>
    </source>
</evidence>
<evidence type="ECO:0000256" key="4">
    <source>
        <dbReference type="ARBA" id="ARBA00023136"/>
    </source>
</evidence>
<dbReference type="Pfam" id="PF02656">
    <property type="entry name" value="DUF202"/>
    <property type="match status" value="1"/>
</dbReference>
<organism evidence="7 8">
    <name type="scientific">Novosphingobium marinum</name>
    <dbReference type="NCBI Taxonomy" id="1514948"/>
    <lineage>
        <taxon>Bacteria</taxon>
        <taxon>Pseudomonadati</taxon>
        <taxon>Pseudomonadota</taxon>
        <taxon>Alphaproteobacteria</taxon>
        <taxon>Sphingomonadales</taxon>
        <taxon>Sphingomonadaceae</taxon>
        <taxon>Novosphingobium</taxon>
    </lineage>
</organism>
<evidence type="ECO:0000259" key="6">
    <source>
        <dbReference type="Pfam" id="PF02656"/>
    </source>
</evidence>
<keyword evidence="3 5" id="KW-1133">Transmembrane helix</keyword>
<name>A0A7Y9XWK9_9SPHN</name>
<dbReference type="AlphaFoldDB" id="A0A7Y9XWK9"/>
<protein>
    <submittedName>
        <fullName evidence="7">Putative membrane protein</fullName>
    </submittedName>
</protein>
<sequence length="148" mass="15964">MSDDHAYNRAAKADKDDTRVELAQDRTDMAEDRTVMAVERTYAGWIRTAFGAIAIGLGFRALFGELEPPWLAKVIATVFIALAILLSLNAQHHAVCTLKKMKPQAVELPGKTRIRIIAYCVAVGAALLIAGLWMLNDGDISSASPGPA</sequence>
<proteinExistence type="predicted"/>
<evidence type="ECO:0000256" key="2">
    <source>
        <dbReference type="ARBA" id="ARBA00022692"/>
    </source>
</evidence>
<dbReference type="GO" id="GO:0012505">
    <property type="term" value="C:endomembrane system"/>
    <property type="evidence" value="ECO:0007669"/>
    <property type="project" value="UniProtKB-SubCell"/>
</dbReference>
<evidence type="ECO:0000256" key="3">
    <source>
        <dbReference type="ARBA" id="ARBA00022989"/>
    </source>
</evidence>
<dbReference type="Proteomes" id="UP000522081">
    <property type="component" value="Unassembled WGS sequence"/>
</dbReference>
<dbReference type="RefSeq" id="WP_179407741.1">
    <property type="nucleotide sequence ID" value="NZ_BMGF01000003.1"/>
</dbReference>